<evidence type="ECO:0000313" key="8">
    <source>
        <dbReference type="Proteomes" id="UP000504617"/>
    </source>
</evidence>
<sequence>MEKFARQALLEGITELGDLIVTRDCALFQILNVHYNKGNDFEVPDGFLDVASLTLQEFFSAVRAGRDLDPSWKKPIYKIISKLDSEIPDVFKSSNCPKEFTQD</sequence>
<dbReference type="RefSeq" id="XP_013912635.1">
    <property type="nucleotide sequence ID" value="XM_014057160.1"/>
</dbReference>
<dbReference type="GeneID" id="106541652"/>
<comment type="subcellular location">
    <subcellularLocation>
        <location evidence="1">Nucleus</location>
    </subcellularLocation>
</comment>
<dbReference type="GO" id="GO:0005634">
    <property type="term" value="C:nucleus"/>
    <property type="evidence" value="ECO:0007669"/>
    <property type="project" value="UniProtKB-SubCell"/>
</dbReference>
<accession>A0A6I9Y4X0</accession>
<dbReference type="PANTHER" id="PTHR12198">
    <property type="entry name" value="HOMEOBOX PROTEIN PROSPERO/PROX-1/CEH-26"/>
    <property type="match status" value="1"/>
</dbReference>
<evidence type="ECO:0000256" key="5">
    <source>
        <dbReference type="ARBA" id="ARBA00023163"/>
    </source>
</evidence>
<evidence type="ECO:0000313" key="9">
    <source>
        <dbReference type="RefSeq" id="XP_013912635.1"/>
    </source>
</evidence>
<evidence type="ECO:0000256" key="2">
    <source>
        <dbReference type="ARBA" id="ARBA00023015"/>
    </source>
</evidence>
<keyword evidence="4" id="KW-0371">Homeobox</keyword>
<dbReference type="KEGG" id="tsr:106541652"/>
<evidence type="ECO:0000256" key="3">
    <source>
        <dbReference type="ARBA" id="ARBA00023125"/>
    </source>
</evidence>
<dbReference type="PROSITE" id="PS51818">
    <property type="entry name" value="HOMEO_PROSPERO"/>
    <property type="match status" value="1"/>
</dbReference>
<dbReference type="SUPFAM" id="SSF46689">
    <property type="entry name" value="Homeodomain-like"/>
    <property type="match status" value="1"/>
</dbReference>
<dbReference type="InterPro" id="IPR037131">
    <property type="entry name" value="Homeo_prospero_dom_sf"/>
</dbReference>
<evidence type="ECO:0000259" key="7">
    <source>
        <dbReference type="PROSITE" id="PS51818"/>
    </source>
</evidence>
<keyword evidence="2" id="KW-0805">Transcription regulation</keyword>
<organism evidence="8 9">
    <name type="scientific">Thamnophis sirtalis</name>
    <dbReference type="NCBI Taxonomy" id="35019"/>
    <lineage>
        <taxon>Eukaryota</taxon>
        <taxon>Metazoa</taxon>
        <taxon>Chordata</taxon>
        <taxon>Craniata</taxon>
        <taxon>Vertebrata</taxon>
        <taxon>Euteleostomi</taxon>
        <taxon>Lepidosauria</taxon>
        <taxon>Squamata</taxon>
        <taxon>Bifurcata</taxon>
        <taxon>Unidentata</taxon>
        <taxon>Episquamata</taxon>
        <taxon>Toxicofera</taxon>
        <taxon>Serpentes</taxon>
        <taxon>Colubroidea</taxon>
        <taxon>Colubridae</taxon>
        <taxon>Natricinae</taxon>
        <taxon>Thamnophis</taxon>
    </lineage>
</organism>
<name>A0A6I9Y4X0_9SAUR</name>
<evidence type="ECO:0000256" key="1">
    <source>
        <dbReference type="ARBA" id="ARBA00004123"/>
    </source>
</evidence>
<dbReference type="PANTHER" id="PTHR12198:SF5">
    <property type="entry name" value="PROSPERO HOMEOBOX PROTEIN 2"/>
    <property type="match status" value="1"/>
</dbReference>
<dbReference type="AlphaFoldDB" id="A0A6I9Y4X0"/>
<dbReference type="GO" id="GO:0048468">
    <property type="term" value="P:cell development"/>
    <property type="evidence" value="ECO:0007669"/>
    <property type="project" value="UniProtKB-ARBA"/>
</dbReference>
<dbReference type="GO" id="GO:0000981">
    <property type="term" value="F:DNA-binding transcription factor activity, RNA polymerase II-specific"/>
    <property type="evidence" value="ECO:0007669"/>
    <property type="project" value="TreeGrafter"/>
</dbReference>
<keyword evidence="8" id="KW-1185">Reference proteome</keyword>
<keyword evidence="6" id="KW-0539">Nucleus</keyword>
<dbReference type="Gene3D" id="1.10.10.500">
    <property type="entry name" value="Homeo-prospero domain"/>
    <property type="match status" value="1"/>
</dbReference>
<protein>
    <submittedName>
        <fullName evidence="9">Prospero homeobox protein 2-like</fullName>
    </submittedName>
</protein>
<proteinExistence type="predicted"/>
<reference evidence="9" key="1">
    <citation type="submission" date="2025-08" db="UniProtKB">
        <authorList>
            <consortium name="RefSeq"/>
        </authorList>
    </citation>
    <scope>IDENTIFICATION</scope>
</reference>
<dbReference type="Pfam" id="PF05044">
    <property type="entry name" value="HPD"/>
    <property type="match status" value="1"/>
</dbReference>
<dbReference type="GO" id="GO:0007399">
    <property type="term" value="P:nervous system development"/>
    <property type="evidence" value="ECO:0007669"/>
    <property type="project" value="UniProtKB-ARBA"/>
</dbReference>
<evidence type="ECO:0000256" key="4">
    <source>
        <dbReference type="ARBA" id="ARBA00023155"/>
    </source>
</evidence>
<dbReference type="OrthoDB" id="10038576at2759"/>
<keyword evidence="5" id="KW-0804">Transcription</keyword>
<dbReference type="GO" id="GO:0000978">
    <property type="term" value="F:RNA polymerase II cis-regulatory region sequence-specific DNA binding"/>
    <property type="evidence" value="ECO:0007669"/>
    <property type="project" value="TreeGrafter"/>
</dbReference>
<dbReference type="InterPro" id="IPR039350">
    <property type="entry name" value="Prospero_homeodomain"/>
</dbReference>
<feature type="domain" description="Prospero" evidence="7">
    <location>
        <begin position="1"/>
        <end position="101"/>
    </location>
</feature>
<dbReference type="InterPro" id="IPR023082">
    <property type="entry name" value="Homeo_prospero_dom"/>
</dbReference>
<dbReference type="Proteomes" id="UP000504617">
    <property type="component" value="Unplaced"/>
</dbReference>
<keyword evidence="3" id="KW-0238">DNA-binding</keyword>
<gene>
    <name evidence="9" type="primary">LOC106541652</name>
</gene>
<dbReference type="InterPro" id="IPR009057">
    <property type="entry name" value="Homeodomain-like_sf"/>
</dbReference>
<evidence type="ECO:0000256" key="6">
    <source>
        <dbReference type="ARBA" id="ARBA00023242"/>
    </source>
</evidence>